<dbReference type="PROSITE" id="PS50110">
    <property type="entry name" value="RESPONSE_REGULATORY"/>
    <property type="match status" value="1"/>
</dbReference>
<dbReference type="PANTHER" id="PTHR43214">
    <property type="entry name" value="TWO-COMPONENT RESPONSE REGULATOR"/>
    <property type="match status" value="1"/>
</dbReference>
<feature type="domain" description="HTH luxR-type" evidence="6">
    <location>
        <begin position="144"/>
        <end position="209"/>
    </location>
</feature>
<name>A0AAW6U721_9BACT</name>
<sequence length="215" mass="24096">MRILIVDDHGIVREGLRSLLERNSDMEIIGEAEDGLAAVRLAKELKPDIVIMDITLPWLNGIEATRQILHVSTTTKVIVLSMHAEGHIVREALNAGACAYVLKMNLFDDLSRALHAAATGDVYLSSRITDFVVHDWIRHRTHPSEKQETELSPREREILQLTAEGKTVKEIARHLHISIKTCHANRKKLMEKLEVSTVAGLTKWAISNGITSVEF</sequence>
<protein>
    <submittedName>
        <fullName evidence="8">Response regulator transcription factor</fullName>
    </submittedName>
</protein>
<gene>
    <name evidence="8" type="ORF">QJ522_22510</name>
</gene>
<feature type="modified residue" description="4-aspartylphosphate" evidence="5">
    <location>
        <position position="53"/>
    </location>
</feature>
<dbReference type="PANTHER" id="PTHR43214:SF41">
    <property type="entry name" value="NITRATE_NITRITE RESPONSE REGULATOR PROTEIN NARP"/>
    <property type="match status" value="1"/>
</dbReference>
<accession>A0AAW6U721</accession>
<dbReference type="SUPFAM" id="SSF52172">
    <property type="entry name" value="CheY-like"/>
    <property type="match status" value="1"/>
</dbReference>
<dbReference type="PRINTS" id="PR00038">
    <property type="entry name" value="HTHLUXR"/>
</dbReference>
<evidence type="ECO:0000256" key="5">
    <source>
        <dbReference type="PROSITE-ProRule" id="PRU00169"/>
    </source>
</evidence>
<comment type="caution">
    <text evidence="8">The sequence shown here is derived from an EMBL/GenBank/DDBJ whole genome shotgun (WGS) entry which is preliminary data.</text>
</comment>
<evidence type="ECO:0000259" key="6">
    <source>
        <dbReference type="PROSITE" id="PS50043"/>
    </source>
</evidence>
<dbReference type="InterPro" id="IPR039420">
    <property type="entry name" value="WalR-like"/>
</dbReference>
<dbReference type="InterPro" id="IPR016032">
    <property type="entry name" value="Sig_transdc_resp-reg_C-effctor"/>
</dbReference>
<dbReference type="GO" id="GO:0000160">
    <property type="term" value="P:phosphorelay signal transduction system"/>
    <property type="evidence" value="ECO:0007669"/>
    <property type="project" value="InterPro"/>
</dbReference>
<reference evidence="8" key="1">
    <citation type="submission" date="2023-05" db="EMBL/GenBank/DDBJ databases">
        <title>Anaerotaeda fermentans gen. nov., sp. nov., a novel anaerobic planctomycete of the new family within the order Sedimentisphaerales isolated from Taman Peninsula, Russia.</title>
        <authorList>
            <person name="Khomyakova M.A."/>
            <person name="Merkel A.Y."/>
            <person name="Slobodkin A.I."/>
        </authorList>
    </citation>
    <scope>NUCLEOTIDE SEQUENCE</scope>
    <source>
        <strain evidence="8">M17dextr</strain>
    </source>
</reference>
<dbReference type="InterPro" id="IPR000792">
    <property type="entry name" value="Tscrpt_reg_LuxR_C"/>
</dbReference>
<keyword evidence="4" id="KW-0804">Transcription</keyword>
<dbReference type="Pfam" id="PF00072">
    <property type="entry name" value="Response_reg"/>
    <property type="match status" value="1"/>
</dbReference>
<dbReference type="SMART" id="SM00421">
    <property type="entry name" value="HTH_LUXR"/>
    <property type="match status" value="1"/>
</dbReference>
<dbReference type="Pfam" id="PF00196">
    <property type="entry name" value="GerE"/>
    <property type="match status" value="1"/>
</dbReference>
<evidence type="ECO:0000256" key="2">
    <source>
        <dbReference type="ARBA" id="ARBA00023015"/>
    </source>
</evidence>
<dbReference type="SMART" id="SM00448">
    <property type="entry name" value="REC"/>
    <property type="match status" value="1"/>
</dbReference>
<dbReference type="PROSITE" id="PS50043">
    <property type="entry name" value="HTH_LUXR_2"/>
    <property type="match status" value="1"/>
</dbReference>
<dbReference type="CDD" id="cd06170">
    <property type="entry name" value="LuxR_C_like"/>
    <property type="match status" value="1"/>
</dbReference>
<evidence type="ECO:0000259" key="7">
    <source>
        <dbReference type="PROSITE" id="PS50110"/>
    </source>
</evidence>
<dbReference type="CDD" id="cd17535">
    <property type="entry name" value="REC_NarL-like"/>
    <property type="match status" value="1"/>
</dbReference>
<dbReference type="InterPro" id="IPR001789">
    <property type="entry name" value="Sig_transdc_resp-reg_receiver"/>
</dbReference>
<evidence type="ECO:0000256" key="1">
    <source>
        <dbReference type="ARBA" id="ARBA00022553"/>
    </source>
</evidence>
<dbReference type="RefSeq" id="WP_349247256.1">
    <property type="nucleotide sequence ID" value="NZ_JASCXX010000065.1"/>
</dbReference>
<dbReference type="GO" id="GO:0003677">
    <property type="term" value="F:DNA binding"/>
    <property type="evidence" value="ECO:0007669"/>
    <property type="project" value="UniProtKB-KW"/>
</dbReference>
<dbReference type="Gene3D" id="3.40.50.2300">
    <property type="match status" value="1"/>
</dbReference>
<dbReference type="AlphaFoldDB" id="A0AAW6U721"/>
<feature type="domain" description="Response regulatory" evidence="7">
    <location>
        <begin position="2"/>
        <end position="118"/>
    </location>
</feature>
<dbReference type="Proteomes" id="UP001431776">
    <property type="component" value="Unassembled WGS sequence"/>
</dbReference>
<proteinExistence type="predicted"/>
<dbReference type="InterPro" id="IPR011006">
    <property type="entry name" value="CheY-like_superfamily"/>
</dbReference>
<dbReference type="GO" id="GO:0006355">
    <property type="term" value="P:regulation of DNA-templated transcription"/>
    <property type="evidence" value="ECO:0007669"/>
    <property type="project" value="InterPro"/>
</dbReference>
<keyword evidence="9" id="KW-1185">Reference proteome</keyword>
<evidence type="ECO:0000256" key="4">
    <source>
        <dbReference type="ARBA" id="ARBA00023163"/>
    </source>
</evidence>
<keyword evidence="1 5" id="KW-0597">Phosphoprotein</keyword>
<evidence type="ECO:0000313" key="9">
    <source>
        <dbReference type="Proteomes" id="UP001431776"/>
    </source>
</evidence>
<keyword evidence="2" id="KW-0805">Transcription regulation</keyword>
<keyword evidence="3" id="KW-0238">DNA-binding</keyword>
<dbReference type="SUPFAM" id="SSF46894">
    <property type="entry name" value="C-terminal effector domain of the bipartite response regulators"/>
    <property type="match status" value="1"/>
</dbReference>
<dbReference type="EMBL" id="JASCXX010000065">
    <property type="protein sequence ID" value="MDI6451848.1"/>
    <property type="molecule type" value="Genomic_DNA"/>
</dbReference>
<evidence type="ECO:0000313" key="8">
    <source>
        <dbReference type="EMBL" id="MDI6451848.1"/>
    </source>
</evidence>
<organism evidence="8 9">
    <name type="scientific">Anaerobaca lacustris</name>
    <dbReference type="NCBI Taxonomy" id="3044600"/>
    <lineage>
        <taxon>Bacteria</taxon>
        <taxon>Pseudomonadati</taxon>
        <taxon>Planctomycetota</taxon>
        <taxon>Phycisphaerae</taxon>
        <taxon>Sedimentisphaerales</taxon>
        <taxon>Anaerobacaceae</taxon>
        <taxon>Anaerobaca</taxon>
    </lineage>
</organism>
<evidence type="ECO:0000256" key="3">
    <source>
        <dbReference type="ARBA" id="ARBA00023125"/>
    </source>
</evidence>
<dbReference type="InterPro" id="IPR058245">
    <property type="entry name" value="NreC/VraR/RcsB-like_REC"/>
</dbReference>